<dbReference type="PANTHER" id="PTHR30149:SF0">
    <property type="entry name" value="HYDROGENASE MATURATION FACTOR HYPD"/>
    <property type="match status" value="1"/>
</dbReference>
<gene>
    <name evidence="5" type="ordered locus">Nmul_A1667</name>
    <name evidence="6" type="ORF">SAMN05216403_12121</name>
</gene>
<keyword evidence="2" id="KW-0479">Metal-binding</keyword>
<dbReference type="OrthoDB" id="9770424at2"/>
<organism evidence="5 7">
    <name type="scientific">Nitrosospira multiformis (strain ATCC 25196 / NCIMB 11849 / C 71)</name>
    <dbReference type="NCBI Taxonomy" id="323848"/>
    <lineage>
        <taxon>Bacteria</taxon>
        <taxon>Pseudomonadati</taxon>
        <taxon>Pseudomonadota</taxon>
        <taxon>Betaproteobacteria</taxon>
        <taxon>Nitrosomonadales</taxon>
        <taxon>Nitrosomonadaceae</taxon>
        <taxon>Nitrosospira</taxon>
    </lineage>
</organism>
<dbReference type="GO" id="GO:0051604">
    <property type="term" value="P:protein maturation"/>
    <property type="evidence" value="ECO:0007669"/>
    <property type="project" value="TreeGrafter"/>
</dbReference>
<evidence type="ECO:0000313" key="7">
    <source>
        <dbReference type="Proteomes" id="UP000002718"/>
    </source>
</evidence>
<dbReference type="NCBIfam" id="TIGR00075">
    <property type="entry name" value="hypD"/>
    <property type="match status" value="1"/>
</dbReference>
<keyword evidence="7" id="KW-1185">Reference proteome</keyword>
<dbReference type="Pfam" id="PF01924">
    <property type="entry name" value="HypD"/>
    <property type="match status" value="1"/>
</dbReference>
<dbReference type="PANTHER" id="PTHR30149">
    <property type="entry name" value="HYDROGENASE PROTEIN ASSEMBLY PROTEIN HYPD"/>
    <property type="match status" value="1"/>
</dbReference>
<reference evidence="6 8" key="4">
    <citation type="submission" date="2016-10" db="EMBL/GenBank/DDBJ databases">
        <authorList>
            <person name="de Groot N.N."/>
        </authorList>
    </citation>
    <scope>NUCLEOTIDE SEQUENCE [LARGE SCALE GENOMIC DNA]</scope>
    <source>
        <strain evidence="6 8">Nl13</strain>
    </source>
</reference>
<dbReference type="HOGENOM" id="CLU_048562_1_0_4"/>
<evidence type="ECO:0000313" key="5">
    <source>
        <dbReference type="EMBL" id="ABB74965.1"/>
    </source>
</evidence>
<dbReference type="GO" id="GO:0051539">
    <property type="term" value="F:4 iron, 4 sulfur cluster binding"/>
    <property type="evidence" value="ECO:0007669"/>
    <property type="project" value="TreeGrafter"/>
</dbReference>
<evidence type="ECO:0000256" key="3">
    <source>
        <dbReference type="ARBA" id="ARBA00023004"/>
    </source>
</evidence>
<name>Q2Y8F6_NITMU</name>
<dbReference type="eggNOG" id="COG0409">
    <property type="taxonomic scope" value="Bacteria"/>
</dbReference>
<dbReference type="Gene3D" id="6.10.20.100">
    <property type="match status" value="1"/>
</dbReference>
<comment type="similarity">
    <text evidence="1 4">Belongs to the HypD family.</text>
</comment>
<dbReference type="GO" id="GO:0005506">
    <property type="term" value="F:iron ion binding"/>
    <property type="evidence" value="ECO:0007669"/>
    <property type="project" value="TreeGrafter"/>
</dbReference>
<dbReference type="STRING" id="323848.Nmul_A1667"/>
<reference evidence="7" key="1">
    <citation type="submission" date="2005-08" db="EMBL/GenBank/DDBJ databases">
        <title>Complete sequence of chromosome 1 of Nitrosospira multiformis ATCC 25196.</title>
        <authorList>
            <person name="Copeland A."/>
            <person name="Lucas S."/>
            <person name="Lapidus A."/>
            <person name="Barry K."/>
            <person name="Detter J.C."/>
            <person name="Glavina T."/>
            <person name="Hammon N."/>
            <person name="Israni S."/>
            <person name="Pitluck S."/>
            <person name="Chain P."/>
            <person name="Malfatti S."/>
            <person name="Shin M."/>
            <person name="Vergez L."/>
            <person name="Schmutz J."/>
            <person name="Larimer F."/>
            <person name="Land M."/>
            <person name="Hauser L."/>
            <person name="Kyrpides N."/>
            <person name="Lykidis A."/>
            <person name="Richardson P."/>
        </authorList>
    </citation>
    <scope>NUCLEOTIDE SEQUENCE [LARGE SCALE GENOMIC DNA]</scope>
    <source>
        <strain evidence="7">ATCC 25196 / NCIMB 11849 / C 71</strain>
    </source>
</reference>
<dbReference type="InterPro" id="IPR002780">
    <property type="entry name" value="Hyd_form_HypD"/>
</dbReference>
<dbReference type="RefSeq" id="WP_011380988.1">
    <property type="nucleotide sequence ID" value="NC_007614.1"/>
</dbReference>
<dbReference type="AlphaFoldDB" id="Q2Y8F6"/>
<evidence type="ECO:0000256" key="4">
    <source>
        <dbReference type="PIRNR" id="PIRNR005622"/>
    </source>
</evidence>
<dbReference type="EMBL" id="CP000103">
    <property type="protein sequence ID" value="ABB74965.1"/>
    <property type="molecule type" value="Genomic_DNA"/>
</dbReference>
<dbReference type="PIRSF" id="PIRSF005622">
    <property type="entry name" value="Hydrgn_mat_hypD"/>
    <property type="match status" value="1"/>
</dbReference>
<dbReference type="GO" id="GO:0070025">
    <property type="term" value="F:carbon monoxide binding"/>
    <property type="evidence" value="ECO:0007669"/>
    <property type="project" value="TreeGrafter"/>
</dbReference>
<dbReference type="InterPro" id="IPR042243">
    <property type="entry name" value="HypD_1"/>
</dbReference>
<proteinExistence type="inferred from homology"/>
<accession>Q2Y8F6</accession>
<dbReference type="KEGG" id="nmu:Nmul_A1667"/>
<dbReference type="Gene3D" id="3.40.50.11750">
    <property type="entry name" value="HypD, alpha/beta domain 1"/>
    <property type="match status" value="2"/>
</dbReference>
<keyword evidence="3" id="KW-0408">Iron</keyword>
<reference evidence="5" key="2">
    <citation type="submission" date="2005-08" db="EMBL/GenBank/DDBJ databases">
        <title>Complete sequence of Chromosome 1 of Nitrosospira multiformis ATCC 25196.</title>
        <authorList>
            <consortium name="US DOE Joint Genome Institute"/>
            <person name="Copeland A."/>
            <person name="Lucas S."/>
            <person name="Lapidus A."/>
            <person name="Barry K."/>
            <person name="Detter J.C."/>
            <person name="Glavina T."/>
            <person name="Hammon N."/>
            <person name="Israni S."/>
            <person name="Pitluck S."/>
            <person name="Chain P."/>
            <person name="Malfatti S."/>
            <person name="Shin M."/>
            <person name="Vergez L."/>
            <person name="Schmutz J."/>
            <person name="Larimer F."/>
            <person name="Land M."/>
            <person name="Hauser L."/>
            <person name="Kyrpides N."/>
            <person name="Lykidis A."/>
            <person name="Richardson P."/>
        </authorList>
    </citation>
    <scope>NUCLEOTIDE SEQUENCE</scope>
    <source>
        <strain evidence="5">ATCC 25196</strain>
    </source>
</reference>
<dbReference type="InterPro" id="IPR042244">
    <property type="entry name" value="HypD_2_sf"/>
</dbReference>
<dbReference type="Proteomes" id="UP000236751">
    <property type="component" value="Unassembled WGS sequence"/>
</dbReference>
<evidence type="ECO:0000256" key="2">
    <source>
        <dbReference type="ARBA" id="ARBA00022723"/>
    </source>
</evidence>
<dbReference type="EMBL" id="FNVK01000021">
    <property type="protein sequence ID" value="SEG00373.1"/>
    <property type="molecule type" value="Genomic_DNA"/>
</dbReference>
<sequence length="385" mass="41722">MTLTAQEWLKKIHELPLDRPVRIMNVCGGHERSITMAGIRSALPECVELIAGPGCPVCVCPEEDVYQAIQLALRTDMILVTFGDMLRVPVNVPKKEVRSLEQAKAAGADVRPIASPREAVRIAQQNAKRQVVFFAAGFETTTAPVAAMLLEGVPDNLSILLSARRTWPAVAMLLDSDAPGFDGLVAPGHVSTVMGPEEWNFVFEKHDIPTAVAGFQPVSLLAAMYSVLRQLLEGKRFLDNCYPELVRPGGNRAAQAQLAEALNDTDANWRGIGVIPSSGFSLQKRFAKNDARLQFPDFDTENRKRAGQMPPGCECASVVLGRINPNQCKIYGHACTPKTPVGPCMVSDEGACRIWWAAGVRENTATGVKTVADSSSIPVLPEKPE</sequence>
<reference evidence="5 7" key="3">
    <citation type="journal article" date="2008" name="Appl. Environ. Microbiol.">
        <title>Complete genome sequence of Nitrosospira multiformis, an ammonia-oxidizing bacterium from the soil environment.</title>
        <authorList>
            <person name="Norton J.M."/>
            <person name="Klotz M.G."/>
            <person name="Stein L.Y."/>
            <person name="Arp D.J."/>
            <person name="Bottomley P.J."/>
            <person name="Chain P.S."/>
            <person name="Hauser L.J."/>
            <person name="Land M.L."/>
            <person name="Larimer F.W."/>
            <person name="Shin M.W."/>
            <person name="Starkenburg S.R."/>
        </authorList>
    </citation>
    <scope>NUCLEOTIDE SEQUENCE [LARGE SCALE GENOMIC DNA]</scope>
    <source>
        <strain evidence="5">ATCC 25196</strain>
        <strain evidence="7">ATCC 25196 / NCIMB 11849 / C 71</strain>
    </source>
</reference>
<evidence type="ECO:0000256" key="1">
    <source>
        <dbReference type="ARBA" id="ARBA00007888"/>
    </source>
</evidence>
<evidence type="ECO:0000313" key="6">
    <source>
        <dbReference type="EMBL" id="SEG00373.1"/>
    </source>
</evidence>
<dbReference type="Proteomes" id="UP000002718">
    <property type="component" value="Chromosome"/>
</dbReference>
<protein>
    <recommendedName>
        <fullName evidence="4">Hydrogenase maturation factor</fullName>
    </recommendedName>
</protein>
<evidence type="ECO:0000313" key="8">
    <source>
        <dbReference type="Proteomes" id="UP000236751"/>
    </source>
</evidence>